<feature type="signal peptide" evidence="2">
    <location>
        <begin position="1"/>
        <end position="18"/>
    </location>
</feature>
<dbReference type="SUPFAM" id="SSF54060">
    <property type="entry name" value="His-Me finger endonucleases"/>
    <property type="match status" value="1"/>
</dbReference>
<dbReference type="GO" id="GO:0046872">
    <property type="term" value="F:metal ion binding"/>
    <property type="evidence" value="ECO:0007669"/>
    <property type="project" value="InterPro"/>
</dbReference>
<dbReference type="InterPro" id="IPR020821">
    <property type="entry name" value="ENPP1-3/EXOG-like_nuc-like"/>
</dbReference>
<dbReference type="SMART" id="SM00892">
    <property type="entry name" value="Endonuclease_NS"/>
    <property type="match status" value="1"/>
</dbReference>
<dbReference type="Proteomes" id="UP001159428">
    <property type="component" value="Unassembled WGS sequence"/>
</dbReference>
<organism evidence="5 6">
    <name type="scientific">Pocillopora meandrina</name>
    <dbReference type="NCBI Taxonomy" id="46732"/>
    <lineage>
        <taxon>Eukaryota</taxon>
        <taxon>Metazoa</taxon>
        <taxon>Cnidaria</taxon>
        <taxon>Anthozoa</taxon>
        <taxon>Hexacorallia</taxon>
        <taxon>Scleractinia</taxon>
        <taxon>Astrocoeniina</taxon>
        <taxon>Pocilloporidae</taxon>
        <taxon>Pocillopora</taxon>
    </lineage>
</organism>
<accession>A0AAU9XZ26</accession>
<feature type="chain" id="PRO_5044021143" description="Endonuclease domain-containing 1 protein" evidence="2">
    <location>
        <begin position="19"/>
        <end position="626"/>
    </location>
</feature>
<dbReference type="InterPro" id="IPR039015">
    <property type="entry name" value="ENDOD1"/>
</dbReference>
<keyword evidence="6" id="KW-1185">Reference proteome</keyword>
<dbReference type="InterPro" id="IPR044925">
    <property type="entry name" value="His-Me_finger_sf"/>
</dbReference>
<dbReference type="AlphaFoldDB" id="A0AAU9XZ26"/>
<evidence type="ECO:0000259" key="4">
    <source>
        <dbReference type="SMART" id="SM00892"/>
    </source>
</evidence>
<evidence type="ECO:0000313" key="5">
    <source>
        <dbReference type="EMBL" id="CAH3162966.1"/>
    </source>
</evidence>
<feature type="region of interest" description="Disordered" evidence="1">
    <location>
        <begin position="415"/>
        <end position="442"/>
    </location>
</feature>
<evidence type="ECO:0000256" key="1">
    <source>
        <dbReference type="SAM" id="MobiDB-lite"/>
    </source>
</evidence>
<evidence type="ECO:0008006" key="7">
    <source>
        <dbReference type="Google" id="ProtNLM"/>
    </source>
</evidence>
<evidence type="ECO:0000259" key="3">
    <source>
        <dbReference type="SMART" id="SM00477"/>
    </source>
</evidence>
<feature type="compositionally biased region" description="Basic residues" evidence="1">
    <location>
        <begin position="426"/>
        <end position="439"/>
    </location>
</feature>
<comment type="caution">
    <text evidence="5">The sequence shown here is derived from an EMBL/GenBank/DDBJ whole genome shotgun (WGS) entry which is preliminary data.</text>
</comment>
<dbReference type="InterPro" id="IPR044929">
    <property type="entry name" value="DNA/RNA_non-sp_Endonuclease_sf"/>
</dbReference>
<dbReference type="Gene3D" id="3.40.570.10">
    <property type="entry name" value="Extracellular Endonuclease, subunit A"/>
    <property type="match status" value="1"/>
</dbReference>
<feature type="domain" description="DNA/RNA non-specific endonuclease/pyrophosphatase/phosphodiesterase" evidence="4">
    <location>
        <begin position="59"/>
        <end position="287"/>
    </location>
</feature>
<dbReference type="InterPro" id="IPR001604">
    <property type="entry name" value="Endo_G_ENPP1-like_dom"/>
</dbReference>
<feature type="domain" description="ENPP1-3/EXOG-like endonuclease/phosphodiesterase" evidence="3">
    <location>
        <begin position="60"/>
        <end position="287"/>
    </location>
</feature>
<dbReference type="PANTHER" id="PTHR21472:SF30">
    <property type="entry name" value="ENDONUCLEASE DOMAIN-CONTAINING 1 PROTEIN-RELATED"/>
    <property type="match status" value="1"/>
</dbReference>
<sequence>MKTALNQVFLILWLNAFGAKCEVDQGFGNCMQYFYKRTPPSLTRSFAEPPKSICQRYDNAYHYATLYSTSLKIPVYSAYTLPDPCSGSPKPERRSTWFVEPQVASDTRSKRNMETASHQTERYKTVQAINADYRNTDYDRGHLNPNFYQCGEGRTATFTLTNAVPQDPCFNQQSWRKMEEAAMETMRTNCSFSGARRYFVTGIVQQRIRIPNREHDLEGDVAHRDFNRVTVPSYLWTAVCCDASSSGNRENGFSFAYIGKNIADSYVDILSVSELEARLISDDLAHDRYQAAKIFVDDCNENSAKSKTARAQVAVPVNLRLANAANDLSRVEQSTIPFKKRKVLQGVVGLIQTNGVSAKGYSLARIELGIDLPREVDVLREARNAMYTSRASLLLYNAKASLPLLNRDKPKIVASDHDSSSLHHVASNRHIKNKSKKRESSRLTYLKFRPREPKLDEIDDVKRQRSNDQATSPPVDEYLIVPNLAADESDVTIQGKRCIDSTCGFNGKKEKWCYTDWAKSTEAKCCFTQCKFNGGKNHQTCQTNSTKSTETSCSIRYSSINVKGQRCLAEHECGLHGYSYYWCYIDLDKNWDYCCQPWHVCGTYTYRYTWCYTGKTKESNYQYCSY</sequence>
<gene>
    <name evidence="5" type="ORF">PMEA_00034486</name>
</gene>
<reference evidence="5 6" key="1">
    <citation type="submission" date="2022-05" db="EMBL/GenBank/DDBJ databases">
        <authorList>
            <consortium name="Genoscope - CEA"/>
            <person name="William W."/>
        </authorList>
    </citation>
    <scope>NUCLEOTIDE SEQUENCE [LARGE SCALE GENOMIC DNA]</scope>
</reference>
<dbReference type="PANTHER" id="PTHR21472">
    <property type="entry name" value="ENDONUCLEASE DOMAIN-CONTAINING 1 PROTEIN ENDOD1"/>
    <property type="match status" value="1"/>
</dbReference>
<protein>
    <recommendedName>
        <fullName evidence="7">Endonuclease domain-containing 1 protein</fullName>
    </recommendedName>
</protein>
<dbReference type="SMART" id="SM00477">
    <property type="entry name" value="NUC"/>
    <property type="match status" value="1"/>
</dbReference>
<dbReference type="GO" id="GO:0016787">
    <property type="term" value="F:hydrolase activity"/>
    <property type="evidence" value="ECO:0007669"/>
    <property type="project" value="InterPro"/>
</dbReference>
<evidence type="ECO:0000256" key="2">
    <source>
        <dbReference type="SAM" id="SignalP"/>
    </source>
</evidence>
<dbReference type="EMBL" id="CALNXJ010000089">
    <property type="protein sequence ID" value="CAH3162966.1"/>
    <property type="molecule type" value="Genomic_DNA"/>
</dbReference>
<keyword evidence="2" id="KW-0732">Signal</keyword>
<proteinExistence type="predicted"/>
<name>A0AAU9XZ26_9CNID</name>
<dbReference type="GO" id="GO:0003676">
    <property type="term" value="F:nucleic acid binding"/>
    <property type="evidence" value="ECO:0007669"/>
    <property type="project" value="InterPro"/>
</dbReference>
<evidence type="ECO:0000313" key="6">
    <source>
        <dbReference type="Proteomes" id="UP001159428"/>
    </source>
</evidence>
<dbReference type="Pfam" id="PF01223">
    <property type="entry name" value="Endonuclease_NS"/>
    <property type="match status" value="1"/>
</dbReference>